<accession>W4HPH3</accession>
<dbReference type="InterPro" id="IPR013517">
    <property type="entry name" value="FG-GAP"/>
</dbReference>
<keyword evidence="3" id="KW-1185">Reference proteome</keyword>
<dbReference type="GO" id="GO:0007229">
    <property type="term" value="P:integrin-mediated signaling pathway"/>
    <property type="evidence" value="ECO:0007669"/>
    <property type="project" value="UniProtKB-KW"/>
</dbReference>
<proteinExistence type="predicted"/>
<evidence type="ECO:0000313" key="2">
    <source>
        <dbReference type="EMBL" id="ETW14011.1"/>
    </source>
</evidence>
<dbReference type="STRING" id="1379903.ATO8_03936"/>
<reference evidence="2 3" key="1">
    <citation type="journal article" date="2014" name="Antonie Van Leeuwenhoek">
        <title>Roseivivax atlanticus sp. nov., isolated from surface seawater of the Atlantic Ocean.</title>
        <authorList>
            <person name="Li G."/>
            <person name="Lai Q."/>
            <person name="Liu X."/>
            <person name="Sun F."/>
            <person name="Shao Z."/>
        </authorList>
    </citation>
    <scope>NUCLEOTIDE SEQUENCE [LARGE SCALE GENOMIC DNA]</scope>
    <source>
        <strain evidence="2 3">22II-s10s</strain>
    </source>
</reference>
<comment type="caution">
    <text evidence="2">The sequence shown here is derived from an EMBL/GenBank/DDBJ whole genome shotgun (WGS) entry which is preliminary data.</text>
</comment>
<dbReference type="EMBL" id="AQQW01000002">
    <property type="protein sequence ID" value="ETW14011.1"/>
    <property type="molecule type" value="Genomic_DNA"/>
</dbReference>
<dbReference type="SUPFAM" id="SSF69318">
    <property type="entry name" value="Integrin alpha N-terminal domain"/>
    <property type="match status" value="1"/>
</dbReference>
<name>W4HPH3_9RHOB</name>
<keyword evidence="2" id="KW-0401">Integrin</keyword>
<dbReference type="Proteomes" id="UP000019063">
    <property type="component" value="Unassembled WGS sequence"/>
</dbReference>
<dbReference type="eggNOG" id="ENOG502ZC7S">
    <property type="taxonomic scope" value="Bacteria"/>
</dbReference>
<sequence length="228" mass="24527">MAAVGLWLGGAVGAVADDIAAARYLEPTGRYDHGVLGDALEWGALEIVLEGGAAFRATLPEDMVFEDLAPRLWDVDGDGTPEVVVVETALDRGARLAVWDETGRLAVTDHIGRRNRWLAPLGATDLDGDGRVEIAYVDRPHLLKVLRIVRMEGDRLVEVAERGGITNHRLGEDVIHGGVRTCDSRPALIAADADWSRVVELRFDGAAISAHAGRPWSPEAAEEALACR</sequence>
<protein>
    <submittedName>
        <fullName evidence="2">Integrins alpha chain</fullName>
    </submittedName>
</protein>
<dbReference type="PATRIC" id="fig|1317118.6.peg.813"/>
<gene>
    <name evidence="2" type="ORF">ATO8_03936</name>
</gene>
<evidence type="ECO:0000256" key="1">
    <source>
        <dbReference type="ARBA" id="ARBA00022729"/>
    </source>
</evidence>
<keyword evidence="1" id="KW-0732">Signal</keyword>
<organism evidence="2 3">
    <name type="scientific">Roseivivax marinus</name>
    <dbReference type="NCBI Taxonomy" id="1379903"/>
    <lineage>
        <taxon>Bacteria</taxon>
        <taxon>Pseudomonadati</taxon>
        <taxon>Pseudomonadota</taxon>
        <taxon>Alphaproteobacteria</taxon>
        <taxon>Rhodobacterales</taxon>
        <taxon>Roseobacteraceae</taxon>
        <taxon>Roseivivax</taxon>
    </lineage>
</organism>
<dbReference type="InterPro" id="IPR028994">
    <property type="entry name" value="Integrin_alpha_N"/>
</dbReference>
<dbReference type="AlphaFoldDB" id="W4HPH3"/>
<dbReference type="Pfam" id="PF13517">
    <property type="entry name" value="FG-GAP_3"/>
    <property type="match status" value="1"/>
</dbReference>
<evidence type="ECO:0000313" key="3">
    <source>
        <dbReference type="Proteomes" id="UP000019063"/>
    </source>
</evidence>